<sequence length="113" mass="12441">MKLRVFILSVFIMALSLVPCSDSMPLSNIFTPLKTLTQSSINHNGHDHSNKTDLCSPFCSCNCCGSIIASISLPETLSFSALIPMNGAREIIYNNPEYSSYIDSIWQPPKIKA</sequence>
<dbReference type="RefSeq" id="WP_290362190.1">
    <property type="nucleotide sequence ID" value="NZ_JAUFQU010000001.1"/>
</dbReference>
<dbReference type="Proteomes" id="UP001242368">
    <property type="component" value="Unassembled WGS sequence"/>
</dbReference>
<name>A0ABT8CNF3_9FLAO</name>
<organism evidence="2 4">
    <name type="scientific">Paenimyroides ceti</name>
    <dbReference type="NCBI Taxonomy" id="395087"/>
    <lineage>
        <taxon>Bacteria</taxon>
        <taxon>Pseudomonadati</taxon>
        <taxon>Bacteroidota</taxon>
        <taxon>Flavobacteriia</taxon>
        <taxon>Flavobacteriales</taxon>
        <taxon>Flavobacteriaceae</taxon>
        <taxon>Paenimyroides</taxon>
    </lineage>
</organism>
<comment type="caution">
    <text evidence="2">The sequence shown here is derived from an EMBL/GenBank/DDBJ whole genome shotgun (WGS) entry which is preliminary data.</text>
</comment>
<keyword evidence="1" id="KW-0732">Signal</keyword>
<evidence type="ECO:0000256" key="1">
    <source>
        <dbReference type="SAM" id="SignalP"/>
    </source>
</evidence>
<reference evidence="4" key="2">
    <citation type="journal article" date="2019" name="Int. J. Syst. Evol. Microbiol.">
        <title>The Global Catalogue of Microorganisms (GCM) 10K type strain sequencing project: providing services to taxonomists for standard genome sequencing and annotation.</title>
        <authorList>
            <consortium name="The Broad Institute Genomics Platform"/>
            <consortium name="The Broad Institute Genome Sequencing Center for Infectious Disease"/>
            <person name="Wu L."/>
            <person name="Ma J."/>
        </authorList>
    </citation>
    <scope>NUCLEOTIDE SEQUENCE [LARGE SCALE GENOMIC DNA]</scope>
    <source>
        <strain evidence="4">CECT 7184</strain>
    </source>
</reference>
<evidence type="ECO:0000313" key="4">
    <source>
        <dbReference type="Proteomes" id="UP001242368"/>
    </source>
</evidence>
<dbReference type="Pfam" id="PF20365">
    <property type="entry name" value="DUF6660"/>
    <property type="match status" value="1"/>
</dbReference>
<evidence type="ECO:0008006" key="5">
    <source>
        <dbReference type="Google" id="ProtNLM"/>
    </source>
</evidence>
<feature type="signal peptide" evidence="1">
    <location>
        <begin position="1"/>
        <end position="21"/>
    </location>
</feature>
<proteinExistence type="predicted"/>
<dbReference type="InterPro" id="IPR046601">
    <property type="entry name" value="DUF6660"/>
</dbReference>
<reference evidence="2" key="1">
    <citation type="journal article" date="2014" name="Int. J. Syst. Evol. Microbiol.">
        <title>Complete genome of a new Firmicutes species belonging to the dominant human colonic microbiota ('Ruminococcus bicirculans') reveals two chromosomes and a selective capacity to utilize plant glucans.</title>
        <authorList>
            <consortium name="NISC Comparative Sequencing Program"/>
            <person name="Wegmann U."/>
            <person name="Louis P."/>
            <person name="Goesmann A."/>
            <person name="Henrissat B."/>
            <person name="Duncan S.H."/>
            <person name="Flint H.J."/>
        </authorList>
    </citation>
    <scope>NUCLEOTIDE SEQUENCE</scope>
    <source>
        <strain evidence="2">CECT 7184</strain>
    </source>
</reference>
<evidence type="ECO:0000313" key="3">
    <source>
        <dbReference type="EMBL" id="MDN3709290.1"/>
    </source>
</evidence>
<gene>
    <name evidence="2" type="ORF">QW060_02790</name>
    <name evidence="3" type="ORF">QW060_19920</name>
</gene>
<reference evidence="2" key="3">
    <citation type="submission" date="2023-06" db="EMBL/GenBank/DDBJ databases">
        <authorList>
            <person name="Lucena T."/>
            <person name="Sun Q."/>
        </authorList>
    </citation>
    <scope>NUCLEOTIDE SEQUENCE</scope>
    <source>
        <strain evidence="2">CECT 7184</strain>
    </source>
</reference>
<feature type="chain" id="PRO_5045032471" description="DUF2946 domain-containing protein" evidence="1">
    <location>
        <begin position="22"/>
        <end position="113"/>
    </location>
</feature>
<dbReference type="EMBL" id="JAUFQU010000028">
    <property type="protein sequence ID" value="MDN3709290.1"/>
    <property type="molecule type" value="Genomic_DNA"/>
</dbReference>
<keyword evidence="4" id="KW-1185">Reference proteome</keyword>
<protein>
    <recommendedName>
        <fullName evidence="5">DUF2946 domain-containing protein</fullName>
    </recommendedName>
</protein>
<evidence type="ECO:0000313" key="2">
    <source>
        <dbReference type="EMBL" id="MDN3706053.1"/>
    </source>
</evidence>
<accession>A0ABT8CNF3</accession>
<dbReference type="EMBL" id="JAUFQU010000001">
    <property type="protein sequence ID" value="MDN3706053.1"/>
    <property type="molecule type" value="Genomic_DNA"/>
</dbReference>